<feature type="transmembrane region" description="Helical" evidence="1">
    <location>
        <begin position="36"/>
        <end position="52"/>
    </location>
</feature>
<keyword evidence="1" id="KW-1133">Transmembrane helix</keyword>
<gene>
    <name evidence="2" type="ORF">H6G83_02675</name>
</gene>
<reference evidence="2 3" key="1">
    <citation type="journal article" date="2020" name="ISME J.">
        <title>Comparative genomics reveals insights into cyanobacterial evolution and habitat adaptation.</title>
        <authorList>
            <person name="Chen M.Y."/>
            <person name="Teng W.K."/>
            <person name="Zhao L."/>
            <person name="Hu C.X."/>
            <person name="Zhou Y.K."/>
            <person name="Han B.P."/>
            <person name="Song L.R."/>
            <person name="Shu W.S."/>
        </authorList>
    </citation>
    <scope>NUCLEOTIDE SEQUENCE [LARGE SCALE GENOMIC DNA]</scope>
    <source>
        <strain evidence="2 3">FACHB-119</strain>
    </source>
</reference>
<dbReference type="EMBL" id="JACJSG010000003">
    <property type="protein sequence ID" value="MBD2499531.1"/>
    <property type="molecule type" value="Genomic_DNA"/>
</dbReference>
<sequence length="53" mass="5926">MIIEYLTFFTLLSASLFSVMQQMSLALDEVDIESFILWSGVAAVIAGLPIMLW</sequence>
<keyword evidence="1" id="KW-0472">Membrane</keyword>
<dbReference type="RefSeq" id="WP_190466557.1">
    <property type="nucleotide sequence ID" value="NZ_JACJSG010000003.1"/>
</dbReference>
<evidence type="ECO:0000256" key="1">
    <source>
        <dbReference type="SAM" id="Phobius"/>
    </source>
</evidence>
<protein>
    <recommendedName>
        <fullName evidence="4">EamA family transporter</fullName>
    </recommendedName>
</protein>
<evidence type="ECO:0000313" key="3">
    <source>
        <dbReference type="Proteomes" id="UP000661112"/>
    </source>
</evidence>
<comment type="caution">
    <text evidence="2">The sequence shown here is derived from an EMBL/GenBank/DDBJ whole genome shotgun (WGS) entry which is preliminary data.</text>
</comment>
<evidence type="ECO:0008006" key="4">
    <source>
        <dbReference type="Google" id="ProtNLM"/>
    </source>
</evidence>
<keyword evidence="3" id="KW-1185">Reference proteome</keyword>
<organism evidence="2 3">
    <name type="scientific">Anabaena azotica FACHB-119</name>
    <dbReference type="NCBI Taxonomy" id="947527"/>
    <lineage>
        <taxon>Bacteria</taxon>
        <taxon>Bacillati</taxon>
        <taxon>Cyanobacteriota</taxon>
        <taxon>Cyanophyceae</taxon>
        <taxon>Nostocales</taxon>
        <taxon>Nostocaceae</taxon>
        <taxon>Anabaena</taxon>
        <taxon>Anabaena azotica</taxon>
    </lineage>
</organism>
<accession>A0ABR8CXY3</accession>
<dbReference type="Proteomes" id="UP000661112">
    <property type="component" value="Unassembled WGS sequence"/>
</dbReference>
<keyword evidence="1" id="KW-0812">Transmembrane</keyword>
<proteinExistence type="predicted"/>
<name>A0ABR8CXY3_9NOST</name>
<evidence type="ECO:0000313" key="2">
    <source>
        <dbReference type="EMBL" id="MBD2499531.1"/>
    </source>
</evidence>